<dbReference type="Proteomes" id="UP001234202">
    <property type="component" value="Unassembled WGS sequence"/>
</dbReference>
<keyword evidence="2" id="KW-1185">Reference proteome</keyword>
<evidence type="ECO:0000313" key="2">
    <source>
        <dbReference type="Proteomes" id="UP001234202"/>
    </source>
</evidence>
<accession>A0ACC2XXR9</accession>
<comment type="caution">
    <text evidence="1">The sequence shown here is derived from an EMBL/GenBank/DDBJ whole genome shotgun (WGS) entry which is preliminary data.</text>
</comment>
<evidence type="ECO:0000313" key="1">
    <source>
        <dbReference type="EMBL" id="KAJ9128339.1"/>
    </source>
</evidence>
<organism evidence="1 2">
    <name type="scientific">Naganishia onofrii</name>
    <dbReference type="NCBI Taxonomy" id="1851511"/>
    <lineage>
        <taxon>Eukaryota</taxon>
        <taxon>Fungi</taxon>
        <taxon>Dikarya</taxon>
        <taxon>Basidiomycota</taxon>
        <taxon>Agaricomycotina</taxon>
        <taxon>Tremellomycetes</taxon>
        <taxon>Filobasidiales</taxon>
        <taxon>Filobasidiaceae</taxon>
        <taxon>Naganishia</taxon>
    </lineage>
</organism>
<protein>
    <submittedName>
        <fullName evidence="1">Uncharacterized protein</fullName>
    </submittedName>
</protein>
<dbReference type="EMBL" id="JASBWV010000001">
    <property type="protein sequence ID" value="KAJ9128339.1"/>
    <property type="molecule type" value="Genomic_DNA"/>
</dbReference>
<gene>
    <name evidence="1" type="ORF">QFC24_000632</name>
</gene>
<sequence>MALFRSSAPSYAYEELNHSLTALSTIPVSIPATLIANEHESSSSTPVIRAALRDLSASKPITRSKLVNVLKTIVDAQEQHASAATGSASGLAAYNAIDKVMEAEIMARAVTVLWREALDTVVEGALALERERVWWEAVVGSKFDISLYFIQCVYPFLLLCNFTVVLIPYPVLQAFPLRILRLVPRPLRNIQLRIPHLPSVSQLFRQTSAVSALSSLRTLPAPITNPLALTRREILSSLKVLKTARDDAAQKIGFLSTHAPRWDEDVSKNASEDNLQAIVTETSRIYALVCVALDIPMPIAPLPNTGANNTNNNNSATSSPAKRSRSHPSSVQSSPSSLSAANSQPKPTAQTLLPILQDRIPSLLTNLRDPLKIHGRPSQLTRLWIPLLMLPPLIRYTSGKALDNQAWIRSQLQNARETVSGWVIQWVWEPLMDVTKTLRTGGEGLGVEPTTVDSDKASLERMVLDLGKDHYHLQGEALNALGEKVRHGNMEDVLKVYEAEMKASRYAPCSPLKNALMGSLVRTLLIQVQKTKTDLSLSLLSLDHLLRSQQLTFAFVGLAPSLLVLYGIGGWMKRAWNGENRGKSRRMAYVRGIRDVERMLLTSGKVEQEMSDRERGLLILSVGGMRAWAAGLRGQHKEDFMDDLRLLESAKLGRKGKLRVVDRIWRGWGIDGRGTLGK</sequence>
<proteinExistence type="predicted"/>
<reference evidence="1" key="1">
    <citation type="submission" date="2023-04" db="EMBL/GenBank/DDBJ databases">
        <title>Draft Genome sequencing of Naganishia species isolated from polar environments using Oxford Nanopore Technology.</title>
        <authorList>
            <person name="Leo P."/>
            <person name="Venkateswaran K."/>
        </authorList>
    </citation>
    <scope>NUCLEOTIDE SEQUENCE</scope>
    <source>
        <strain evidence="1">DBVPG 5303</strain>
    </source>
</reference>
<name>A0ACC2XXR9_9TREE</name>